<accession>A0A9D6QU68</accession>
<protein>
    <submittedName>
        <fullName evidence="1">Uncharacterized protein</fullName>
    </submittedName>
</protein>
<reference evidence="1" key="1">
    <citation type="submission" date="2020-07" db="EMBL/GenBank/DDBJ databases">
        <title>Huge and variable diversity of episymbiotic CPR bacteria and DPANN archaea in groundwater ecosystems.</title>
        <authorList>
            <person name="He C.Y."/>
            <person name="Keren R."/>
            <person name="Whittaker M."/>
            <person name="Farag I.F."/>
            <person name="Doudna J."/>
            <person name="Cate J.H.D."/>
            <person name="Banfield J.F."/>
        </authorList>
    </citation>
    <scope>NUCLEOTIDE SEQUENCE</scope>
    <source>
        <strain evidence="1">NC_groundwater_972_Pr1_S-0.2um_49_27</strain>
    </source>
</reference>
<dbReference type="AlphaFoldDB" id="A0A9D6QU68"/>
<evidence type="ECO:0000313" key="1">
    <source>
        <dbReference type="EMBL" id="MBI3627653.1"/>
    </source>
</evidence>
<proteinExistence type="predicted"/>
<gene>
    <name evidence="1" type="ORF">HY220_02815</name>
</gene>
<dbReference type="EMBL" id="JACQCQ010000009">
    <property type="protein sequence ID" value="MBI3627653.1"/>
    <property type="molecule type" value="Genomic_DNA"/>
</dbReference>
<dbReference type="Pfam" id="PF18924">
    <property type="entry name" value="DUF5674"/>
    <property type="match status" value="1"/>
</dbReference>
<evidence type="ECO:0000313" key="2">
    <source>
        <dbReference type="Proteomes" id="UP000808388"/>
    </source>
</evidence>
<name>A0A9D6QU68_9BACT</name>
<sequence>MEIVVVRDKIKKAELKAIADQQFGNLVKAAVDVERRILAVGGELHADEEAVLLHDGSKQEQIWGINLYLERSPAEWIEFDSMINIRPSQGNKSRGIEDESIRELIKSIIAERTTS</sequence>
<dbReference type="InterPro" id="IPR043731">
    <property type="entry name" value="DUF5674"/>
</dbReference>
<organism evidence="1 2">
    <name type="scientific">Candidatus Sungiibacteriota bacterium</name>
    <dbReference type="NCBI Taxonomy" id="2750080"/>
    <lineage>
        <taxon>Bacteria</taxon>
        <taxon>Candidatus Sungiibacteriota</taxon>
    </lineage>
</organism>
<comment type="caution">
    <text evidence="1">The sequence shown here is derived from an EMBL/GenBank/DDBJ whole genome shotgun (WGS) entry which is preliminary data.</text>
</comment>
<dbReference type="Proteomes" id="UP000808388">
    <property type="component" value="Unassembled WGS sequence"/>
</dbReference>